<gene>
    <name evidence="1" type="ORF">SAMN05444003_0123</name>
</gene>
<organism evidence="1 2">
    <name type="scientific">Cognatiyoonia sediminum</name>
    <dbReference type="NCBI Taxonomy" id="1508389"/>
    <lineage>
        <taxon>Bacteria</taxon>
        <taxon>Pseudomonadati</taxon>
        <taxon>Pseudomonadota</taxon>
        <taxon>Alphaproteobacteria</taxon>
        <taxon>Rhodobacterales</taxon>
        <taxon>Paracoccaceae</taxon>
        <taxon>Cognatiyoonia</taxon>
    </lineage>
</organism>
<sequence>MWPVFAGGLSPNSLAVIKPTGFCFGVPPELSIAEAFTQVVVFDVKRIPFIDVEKLMEMLWDFA</sequence>
<dbReference type="EMBL" id="FQXB01000001">
    <property type="protein sequence ID" value="SHG60466.1"/>
    <property type="molecule type" value="Genomic_DNA"/>
</dbReference>
<name>A0A1M5L670_9RHOB</name>
<dbReference type="RefSeq" id="WP_072898481.1">
    <property type="nucleotide sequence ID" value="NZ_FQXB01000001.1"/>
</dbReference>
<proteinExistence type="predicted"/>
<evidence type="ECO:0000313" key="2">
    <source>
        <dbReference type="Proteomes" id="UP000184074"/>
    </source>
</evidence>
<reference evidence="1 2" key="1">
    <citation type="submission" date="2016-11" db="EMBL/GenBank/DDBJ databases">
        <authorList>
            <person name="Jaros S."/>
            <person name="Januszkiewicz K."/>
            <person name="Wedrychowicz H."/>
        </authorList>
    </citation>
    <scope>NUCLEOTIDE SEQUENCE [LARGE SCALE GENOMIC DNA]</scope>
    <source>
        <strain evidence="1 2">DSM 28715</strain>
    </source>
</reference>
<evidence type="ECO:0000313" key="1">
    <source>
        <dbReference type="EMBL" id="SHG60466.1"/>
    </source>
</evidence>
<dbReference type="AlphaFoldDB" id="A0A1M5L670"/>
<dbReference type="Proteomes" id="UP000184074">
    <property type="component" value="Unassembled WGS sequence"/>
</dbReference>
<keyword evidence="2" id="KW-1185">Reference proteome</keyword>
<protein>
    <submittedName>
        <fullName evidence="1">Uncharacterized protein</fullName>
    </submittedName>
</protein>
<accession>A0A1M5L670</accession>